<dbReference type="InterPro" id="IPR011050">
    <property type="entry name" value="Pectin_lyase_fold/virulence"/>
</dbReference>
<sequence length="394" mass="40547">MRYGANGSYFYKTVTGSIPCANTTWGDPAAGVRKSCDISSTTTPPPTTPPPTTPPPTTPPIGTVLPTPTNVASGATVSLQCGTTYQGTLELNGKTNVTVKTVGTCGKAGISPGRAVTGWVKGAGNIYSAPISFAPVQVAVGSTFVPAAHWPNQPWATSTSGMPSSDLAGANHVFLDNQSVIRSQVLTGNSVSAGKPFYVEGKLWMLDSPGEWAVSNGRIHMWSPDGSNPEGKVWASANGNGVNADNSSGITIDGVRIFSATDGVSANSSTNLKVLNTDITNSARDGIWASGSKGLQVNLSNVSNSRRNGIDGWYSVNGAVITNSTVSNTGMSGMPSTTDAGIMFGDGGTNTIDNVRVTNSGYHGISVLHNRNTSVKNSVVDGACVRLHDCGGIY</sequence>
<dbReference type="SUPFAM" id="SSF51126">
    <property type="entry name" value="Pectin lyase-like"/>
    <property type="match status" value="1"/>
</dbReference>
<organism evidence="3 4">
    <name type="scientific">Massilia psychrophila</name>
    <dbReference type="NCBI Taxonomy" id="1603353"/>
    <lineage>
        <taxon>Bacteria</taxon>
        <taxon>Pseudomonadati</taxon>
        <taxon>Pseudomonadota</taxon>
        <taxon>Betaproteobacteria</taxon>
        <taxon>Burkholderiales</taxon>
        <taxon>Oxalobacteraceae</taxon>
        <taxon>Telluria group</taxon>
        <taxon>Massilia</taxon>
    </lineage>
</organism>
<reference evidence="3 4" key="1">
    <citation type="submission" date="2017-10" db="EMBL/GenBank/DDBJ databases">
        <title>Massilia psychrophilum sp. nov., a novel purple-pigmented bacterium isolated from Tianshan glacier, Xinjiang Municipality, China.</title>
        <authorList>
            <person name="Wang H."/>
        </authorList>
    </citation>
    <scope>NUCLEOTIDE SEQUENCE [LARGE SCALE GENOMIC DNA]</scope>
    <source>
        <strain evidence="3 4">JCM 30813</strain>
    </source>
</reference>
<gene>
    <name evidence="3" type="ORF">CR103_20220</name>
</gene>
<evidence type="ECO:0000256" key="1">
    <source>
        <dbReference type="SAM" id="MobiDB-lite"/>
    </source>
</evidence>
<dbReference type="RefSeq" id="WP_143752687.1">
    <property type="nucleotide sequence ID" value="NZ_PDOB01000050.1"/>
</dbReference>
<dbReference type="InterPro" id="IPR006626">
    <property type="entry name" value="PbH1"/>
</dbReference>
<keyword evidence="4" id="KW-1185">Reference proteome</keyword>
<dbReference type="SMART" id="SM00710">
    <property type="entry name" value="PbH1"/>
    <property type="match status" value="4"/>
</dbReference>
<dbReference type="InterPro" id="IPR039448">
    <property type="entry name" value="Beta_helix"/>
</dbReference>
<dbReference type="AlphaFoldDB" id="A0A2G8SW86"/>
<name>A0A2G8SW86_9BURK</name>
<protein>
    <recommendedName>
        <fullName evidence="2">Right handed beta helix domain-containing protein</fullName>
    </recommendedName>
</protein>
<feature type="compositionally biased region" description="Pro residues" evidence="1">
    <location>
        <begin position="43"/>
        <end position="59"/>
    </location>
</feature>
<evidence type="ECO:0000313" key="4">
    <source>
        <dbReference type="Proteomes" id="UP000228593"/>
    </source>
</evidence>
<dbReference type="Proteomes" id="UP000228593">
    <property type="component" value="Unassembled WGS sequence"/>
</dbReference>
<dbReference type="Pfam" id="PF13229">
    <property type="entry name" value="Beta_helix"/>
    <property type="match status" value="1"/>
</dbReference>
<accession>A0A2G8SW86</accession>
<dbReference type="InterPro" id="IPR012334">
    <property type="entry name" value="Pectin_lyas_fold"/>
</dbReference>
<proteinExistence type="predicted"/>
<feature type="non-terminal residue" evidence="3">
    <location>
        <position position="394"/>
    </location>
</feature>
<dbReference type="Gene3D" id="2.160.20.10">
    <property type="entry name" value="Single-stranded right-handed beta-helix, Pectin lyase-like"/>
    <property type="match status" value="1"/>
</dbReference>
<evidence type="ECO:0000313" key="3">
    <source>
        <dbReference type="EMBL" id="PIL38049.1"/>
    </source>
</evidence>
<dbReference type="OrthoDB" id="9765222at2"/>
<evidence type="ECO:0000259" key="2">
    <source>
        <dbReference type="Pfam" id="PF13229"/>
    </source>
</evidence>
<dbReference type="EMBL" id="PDOB01000050">
    <property type="protein sequence ID" value="PIL38049.1"/>
    <property type="molecule type" value="Genomic_DNA"/>
</dbReference>
<feature type="region of interest" description="Disordered" evidence="1">
    <location>
        <begin position="34"/>
        <end position="62"/>
    </location>
</feature>
<comment type="caution">
    <text evidence="3">The sequence shown here is derived from an EMBL/GenBank/DDBJ whole genome shotgun (WGS) entry which is preliminary data.</text>
</comment>
<feature type="domain" description="Right handed beta helix" evidence="2">
    <location>
        <begin position="240"/>
        <end position="384"/>
    </location>
</feature>